<feature type="transmembrane region" description="Helical" evidence="7">
    <location>
        <begin position="334"/>
        <end position="353"/>
    </location>
</feature>
<keyword evidence="3" id="KW-0813">Transport</keyword>
<gene>
    <name evidence="8" type="ORF">JTE90_017316</name>
</gene>
<feature type="transmembrane region" description="Helical" evidence="7">
    <location>
        <begin position="212"/>
        <end position="232"/>
    </location>
</feature>
<proteinExistence type="inferred from homology"/>
<evidence type="ECO:0000256" key="1">
    <source>
        <dbReference type="ARBA" id="ARBA00004141"/>
    </source>
</evidence>
<evidence type="ECO:0000256" key="3">
    <source>
        <dbReference type="ARBA" id="ARBA00022597"/>
    </source>
</evidence>
<reference evidence="8 9" key="1">
    <citation type="journal article" date="2022" name="Nat. Ecol. Evol.">
        <title>A masculinizing supergene underlies an exaggerated male reproductive morph in a spider.</title>
        <authorList>
            <person name="Hendrickx F."/>
            <person name="De Corte Z."/>
            <person name="Sonet G."/>
            <person name="Van Belleghem S.M."/>
            <person name="Kostlbacher S."/>
            <person name="Vangestel C."/>
        </authorList>
    </citation>
    <scope>NUCLEOTIDE SEQUENCE [LARGE SCALE GENOMIC DNA]</scope>
    <source>
        <strain evidence="8">W744_W776</strain>
    </source>
</reference>
<name>A0AAV6UBZ9_9ARAC</name>
<feature type="transmembrane region" description="Helical" evidence="7">
    <location>
        <begin position="44"/>
        <end position="64"/>
    </location>
</feature>
<keyword evidence="5 7" id="KW-1133">Transmembrane helix</keyword>
<dbReference type="GO" id="GO:0000139">
    <property type="term" value="C:Golgi membrane"/>
    <property type="evidence" value="ECO:0007669"/>
    <property type="project" value="InterPro"/>
</dbReference>
<evidence type="ECO:0000256" key="5">
    <source>
        <dbReference type="ARBA" id="ARBA00022989"/>
    </source>
</evidence>
<organism evidence="8 9">
    <name type="scientific">Oedothorax gibbosus</name>
    <dbReference type="NCBI Taxonomy" id="931172"/>
    <lineage>
        <taxon>Eukaryota</taxon>
        <taxon>Metazoa</taxon>
        <taxon>Ecdysozoa</taxon>
        <taxon>Arthropoda</taxon>
        <taxon>Chelicerata</taxon>
        <taxon>Arachnida</taxon>
        <taxon>Araneae</taxon>
        <taxon>Araneomorphae</taxon>
        <taxon>Entelegynae</taxon>
        <taxon>Araneoidea</taxon>
        <taxon>Linyphiidae</taxon>
        <taxon>Erigoninae</taxon>
        <taxon>Oedothorax</taxon>
    </lineage>
</organism>
<sequence>MVFHVCSSATKHRMSYKLLLAVGLRPNSSTVLFRVQQMVLNLKYVSLAVLVLQTTVVVLLLRYSRSVPQSGPRYLASTTIVISELLKIVACLVVLCYECGWSLSKLKLLLLKEVWRKPFETLKLVVPAILYTVQNNLLFIALTILDAATYQVTYQLKILTTAMFSVMILHKRLVITQWLALVLLMIGVALVQMPSSDSSPASEVDKPVASQFLGLFVVLIACFSSGFSGVYFEKLVKTSPQSLWIRNIQLALFSIVIGVFAVIMQDYNTVQKHGFFQGYYITTWIIILLQAFGGLVVATVIKYADNILKGFATSVSIVLSTLCSYYVLDDFKPTDSFFMGATIVIIATMLYGYPGMKPDKYSTKPTVNNRGKTAAK</sequence>
<comment type="subcellular location">
    <subcellularLocation>
        <location evidence="1">Membrane</location>
        <topology evidence="1">Multi-pass membrane protein</topology>
    </subcellularLocation>
</comment>
<dbReference type="PANTHER" id="PTHR10231">
    <property type="entry name" value="NUCLEOTIDE-SUGAR TRANSMEMBRANE TRANSPORTER"/>
    <property type="match status" value="1"/>
</dbReference>
<comment type="similarity">
    <text evidence="2">Belongs to the nucleotide-sugar transporter family. SLC35A subfamily.</text>
</comment>
<dbReference type="InterPro" id="IPR037185">
    <property type="entry name" value="EmrE-like"/>
</dbReference>
<evidence type="ECO:0000256" key="7">
    <source>
        <dbReference type="SAM" id="Phobius"/>
    </source>
</evidence>
<dbReference type="NCBIfam" id="TIGR00803">
    <property type="entry name" value="nst"/>
    <property type="match status" value="1"/>
</dbReference>
<feature type="transmembrane region" description="Helical" evidence="7">
    <location>
        <begin position="173"/>
        <end position="192"/>
    </location>
</feature>
<keyword evidence="3" id="KW-0762">Sugar transport</keyword>
<dbReference type="GO" id="GO:0015165">
    <property type="term" value="F:pyrimidine nucleotide-sugar transmembrane transporter activity"/>
    <property type="evidence" value="ECO:0007669"/>
    <property type="project" value="InterPro"/>
</dbReference>
<keyword evidence="9" id="KW-1185">Reference proteome</keyword>
<dbReference type="PIRSF" id="PIRSF005799">
    <property type="entry name" value="UDP-gal_transpt"/>
    <property type="match status" value="1"/>
</dbReference>
<dbReference type="AlphaFoldDB" id="A0AAV6UBZ9"/>
<accession>A0AAV6UBZ9</accession>
<feature type="transmembrane region" description="Helical" evidence="7">
    <location>
        <begin position="279"/>
        <end position="301"/>
    </location>
</feature>
<evidence type="ECO:0000256" key="2">
    <source>
        <dbReference type="ARBA" id="ARBA00009976"/>
    </source>
</evidence>
<evidence type="ECO:0000313" key="9">
    <source>
        <dbReference type="Proteomes" id="UP000827092"/>
    </source>
</evidence>
<feature type="transmembrane region" description="Helical" evidence="7">
    <location>
        <begin position="85"/>
        <end position="104"/>
    </location>
</feature>
<dbReference type="EMBL" id="JAFNEN010000507">
    <property type="protein sequence ID" value="KAG8181566.1"/>
    <property type="molecule type" value="Genomic_DNA"/>
</dbReference>
<protein>
    <recommendedName>
        <fullName evidence="10">UDP-N-acetylglucosamine transporter</fullName>
    </recommendedName>
</protein>
<evidence type="ECO:0000313" key="8">
    <source>
        <dbReference type="EMBL" id="KAG8181566.1"/>
    </source>
</evidence>
<evidence type="ECO:0000256" key="4">
    <source>
        <dbReference type="ARBA" id="ARBA00022692"/>
    </source>
</evidence>
<dbReference type="Proteomes" id="UP000827092">
    <property type="component" value="Unassembled WGS sequence"/>
</dbReference>
<keyword evidence="6 7" id="KW-0472">Membrane</keyword>
<dbReference type="Pfam" id="PF04142">
    <property type="entry name" value="Nuc_sug_transp"/>
    <property type="match status" value="1"/>
</dbReference>
<feature type="transmembrane region" description="Helical" evidence="7">
    <location>
        <begin position="308"/>
        <end position="328"/>
    </location>
</feature>
<evidence type="ECO:0008006" key="10">
    <source>
        <dbReference type="Google" id="ProtNLM"/>
    </source>
</evidence>
<keyword evidence="4 7" id="KW-0812">Transmembrane</keyword>
<feature type="transmembrane region" description="Helical" evidence="7">
    <location>
        <begin position="244"/>
        <end position="264"/>
    </location>
</feature>
<evidence type="ECO:0000256" key="6">
    <source>
        <dbReference type="ARBA" id="ARBA00023136"/>
    </source>
</evidence>
<dbReference type="SUPFAM" id="SSF103481">
    <property type="entry name" value="Multidrug resistance efflux transporter EmrE"/>
    <property type="match status" value="1"/>
</dbReference>
<comment type="caution">
    <text evidence="8">The sequence shown here is derived from an EMBL/GenBank/DDBJ whole genome shotgun (WGS) entry which is preliminary data.</text>
</comment>
<dbReference type="InterPro" id="IPR007271">
    <property type="entry name" value="Nuc_sug_transpt"/>
</dbReference>